<evidence type="ECO:0000313" key="2">
    <source>
        <dbReference type="EMBL" id="MFC0221246.1"/>
    </source>
</evidence>
<dbReference type="Proteomes" id="UP001589698">
    <property type="component" value="Unassembled WGS sequence"/>
</dbReference>
<keyword evidence="3" id="KW-1185">Reference proteome</keyword>
<keyword evidence="1" id="KW-0472">Membrane</keyword>
<dbReference type="EMBL" id="JBHLXH010000001">
    <property type="protein sequence ID" value="MFC0221246.1"/>
    <property type="molecule type" value="Genomic_DNA"/>
</dbReference>
<reference evidence="2 3" key="1">
    <citation type="submission" date="2024-09" db="EMBL/GenBank/DDBJ databases">
        <authorList>
            <person name="Sun Q."/>
            <person name="Mori K."/>
        </authorList>
    </citation>
    <scope>NUCLEOTIDE SEQUENCE [LARGE SCALE GENOMIC DNA]</scope>
    <source>
        <strain evidence="2 3">CCM 8654</strain>
    </source>
</reference>
<evidence type="ECO:0000313" key="3">
    <source>
        <dbReference type="Proteomes" id="UP001589698"/>
    </source>
</evidence>
<gene>
    <name evidence="2" type="ORF">ACFFJG_02040</name>
</gene>
<dbReference type="RefSeq" id="WP_378516945.1">
    <property type="nucleotide sequence ID" value="NZ_CBCSDI010000028.1"/>
</dbReference>
<accession>A0ABV6DWY8</accession>
<comment type="caution">
    <text evidence="2">The sequence shown here is derived from an EMBL/GenBank/DDBJ whole genome shotgun (WGS) entry which is preliminary data.</text>
</comment>
<name>A0ABV6DWY8_9ACTN</name>
<protein>
    <recommendedName>
        <fullName evidence="4">Zinc ribbon domain-containing protein</fullName>
    </recommendedName>
</protein>
<sequence length="135" mass="14273">MPETVAPALTCPLCRVDVPASRASCPGCHLPISDVRRHASRGRRRSWARGLVVRLTGLVLYIAIVAWSAWQLPAALPFVVPAAAAGVALHGVRGRPWLGAIAFVVLVVALPAVLAPALGIGSFSDLTAWINDPQW</sequence>
<organism evidence="2 3">
    <name type="scientific">Nocardioides zeicaulis</name>
    <dbReference type="NCBI Taxonomy" id="1776857"/>
    <lineage>
        <taxon>Bacteria</taxon>
        <taxon>Bacillati</taxon>
        <taxon>Actinomycetota</taxon>
        <taxon>Actinomycetes</taxon>
        <taxon>Propionibacteriales</taxon>
        <taxon>Nocardioidaceae</taxon>
        <taxon>Nocardioides</taxon>
    </lineage>
</organism>
<keyword evidence="1" id="KW-1133">Transmembrane helix</keyword>
<feature type="transmembrane region" description="Helical" evidence="1">
    <location>
        <begin position="51"/>
        <end position="69"/>
    </location>
</feature>
<feature type="transmembrane region" description="Helical" evidence="1">
    <location>
        <begin position="99"/>
        <end position="123"/>
    </location>
</feature>
<evidence type="ECO:0000256" key="1">
    <source>
        <dbReference type="SAM" id="Phobius"/>
    </source>
</evidence>
<evidence type="ECO:0008006" key="4">
    <source>
        <dbReference type="Google" id="ProtNLM"/>
    </source>
</evidence>
<feature type="transmembrane region" description="Helical" evidence="1">
    <location>
        <begin position="75"/>
        <end position="92"/>
    </location>
</feature>
<keyword evidence="1" id="KW-0812">Transmembrane</keyword>
<proteinExistence type="predicted"/>